<accession>A0A0A9BT78</accession>
<evidence type="ECO:0000313" key="1">
    <source>
        <dbReference type="EMBL" id="JAD65408.1"/>
    </source>
</evidence>
<name>A0A0A9BT78_ARUDO</name>
<proteinExistence type="predicted"/>
<dbReference type="EMBL" id="GBRH01232487">
    <property type="protein sequence ID" value="JAD65408.1"/>
    <property type="molecule type" value="Transcribed_RNA"/>
</dbReference>
<reference evidence="1" key="1">
    <citation type="submission" date="2014-09" db="EMBL/GenBank/DDBJ databases">
        <authorList>
            <person name="Magalhaes I.L.F."/>
            <person name="Oliveira U."/>
            <person name="Santos F.R."/>
            <person name="Vidigal T.H.D.A."/>
            <person name="Brescovit A.D."/>
            <person name="Santos A.J."/>
        </authorList>
    </citation>
    <scope>NUCLEOTIDE SEQUENCE</scope>
    <source>
        <tissue evidence="1">Shoot tissue taken approximately 20 cm above the soil surface</tissue>
    </source>
</reference>
<organism evidence="1">
    <name type="scientific">Arundo donax</name>
    <name type="common">Giant reed</name>
    <name type="synonym">Donax arundinaceus</name>
    <dbReference type="NCBI Taxonomy" id="35708"/>
    <lineage>
        <taxon>Eukaryota</taxon>
        <taxon>Viridiplantae</taxon>
        <taxon>Streptophyta</taxon>
        <taxon>Embryophyta</taxon>
        <taxon>Tracheophyta</taxon>
        <taxon>Spermatophyta</taxon>
        <taxon>Magnoliopsida</taxon>
        <taxon>Liliopsida</taxon>
        <taxon>Poales</taxon>
        <taxon>Poaceae</taxon>
        <taxon>PACMAD clade</taxon>
        <taxon>Arundinoideae</taxon>
        <taxon>Arundineae</taxon>
        <taxon>Arundo</taxon>
    </lineage>
</organism>
<dbReference type="AlphaFoldDB" id="A0A0A9BT78"/>
<protein>
    <submittedName>
        <fullName evidence="1">Uncharacterized protein</fullName>
    </submittedName>
</protein>
<sequence length="22" mass="2568">MMIASRTMIHQSTISMLTVFRL</sequence>
<reference evidence="1" key="2">
    <citation type="journal article" date="2015" name="Data Brief">
        <title>Shoot transcriptome of the giant reed, Arundo donax.</title>
        <authorList>
            <person name="Barrero R.A."/>
            <person name="Guerrero F.D."/>
            <person name="Moolhuijzen P."/>
            <person name="Goolsby J.A."/>
            <person name="Tidwell J."/>
            <person name="Bellgard S.E."/>
            <person name="Bellgard M.I."/>
        </authorList>
    </citation>
    <scope>NUCLEOTIDE SEQUENCE</scope>
    <source>
        <tissue evidence="1">Shoot tissue taken approximately 20 cm above the soil surface</tissue>
    </source>
</reference>